<feature type="domain" description="Glycosyl hydrolase family 31 C-terminal" evidence="6">
    <location>
        <begin position="311"/>
        <end position="378"/>
    </location>
</feature>
<dbReference type="Gene3D" id="3.20.20.80">
    <property type="entry name" value="Glycosidases"/>
    <property type="match status" value="1"/>
</dbReference>
<evidence type="ECO:0000313" key="8">
    <source>
        <dbReference type="Proteomes" id="UP001281761"/>
    </source>
</evidence>
<comment type="similarity">
    <text evidence="1 2">Belongs to the glycosyl hydrolase 31 family.</text>
</comment>
<feature type="signal peptide" evidence="4">
    <location>
        <begin position="1"/>
        <end position="17"/>
    </location>
</feature>
<keyword evidence="8" id="KW-1185">Reference proteome</keyword>
<name>A0ABQ9WNX3_9EUKA</name>
<evidence type="ECO:0000256" key="3">
    <source>
        <dbReference type="SAM" id="MobiDB-lite"/>
    </source>
</evidence>
<dbReference type="Pfam" id="PF21365">
    <property type="entry name" value="Glyco_hydro_31_3rd"/>
    <property type="match status" value="1"/>
</dbReference>
<feature type="chain" id="PRO_5045947357" evidence="4">
    <location>
        <begin position="18"/>
        <end position="511"/>
    </location>
</feature>
<protein>
    <submittedName>
        <fullName evidence="7">Maltase-glucoamylase</fullName>
        <ecNumber evidence="7">3.2.1.3</ecNumber>
    </submittedName>
</protein>
<dbReference type="InterPro" id="IPR017853">
    <property type="entry name" value="GH"/>
</dbReference>
<feature type="compositionally biased region" description="Acidic residues" evidence="3">
    <location>
        <begin position="502"/>
        <end position="511"/>
    </location>
</feature>
<evidence type="ECO:0000256" key="1">
    <source>
        <dbReference type="ARBA" id="ARBA00007806"/>
    </source>
</evidence>
<accession>A0ABQ9WNX3</accession>
<feature type="domain" description="Glycoside hydrolase family 31 TIM barrel" evidence="5">
    <location>
        <begin position="185"/>
        <end position="303"/>
    </location>
</feature>
<dbReference type="Pfam" id="PF01055">
    <property type="entry name" value="Glyco_hydro_31_2nd"/>
    <property type="match status" value="1"/>
</dbReference>
<dbReference type="InterPro" id="IPR048395">
    <property type="entry name" value="Glyco_hydro_31_C"/>
</dbReference>
<keyword evidence="2 7" id="KW-0378">Hydrolase</keyword>
<keyword evidence="2 7" id="KW-0326">Glycosidase</keyword>
<proteinExistence type="inferred from homology"/>
<comment type="caution">
    <text evidence="7">The sequence shown here is derived from an EMBL/GenBank/DDBJ whole genome shotgun (WGS) entry which is preliminary data.</text>
</comment>
<dbReference type="PANTHER" id="PTHR22762">
    <property type="entry name" value="ALPHA-GLUCOSIDASE"/>
    <property type="match status" value="1"/>
</dbReference>
<dbReference type="EMBL" id="JARBJD010000539">
    <property type="protein sequence ID" value="KAK2941174.1"/>
    <property type="molecule type" value="Genomic_DNA"/>
</dbReference>
<evidence type="ECO:0000313" key="7">
    <source>
        <dbReference type="EMBL" id="KAK2941174.1"/>
    </source>
</evidence>
<dbReference type="SUPFAM" id="SSF51011">
    <property type="entry name" value="Glycosyl hydrolase domain"/>
    <property type="match status" value="1"/>
</dbReference>
<dbReference type="Gene3D" id="2.60.40.1180">
    <property type="entry name" value="Golgi alpha-mannosidase II"/>
    <property type="match status" value="1"/>
</dbReference>
<keyword evidence="4" id="KW-0732">Signal</keyword>
<feature type="compositionally biased region" description="Basic and acidic residues" evidence="3">
    <location>
        <begin position="483"/>
        <end position="500"/>
    </location>
</feature>
<feature type="region of interest" description="Disordered" evidence="3">
    <location>
        <begin position="483"/>
        <end position="511"/>
    </location>
</feature>
<dbReference type="PANTHER" id="PTHR22762:SF133">
    <property type="entry name" value="P-TYPE DOMAIN-CONTAINING PROTEIN"/>
    <property type="match status" value="1"/>
</dbReference>
<dbReference type="SUPFAM" id="SSF51445">
    <property type="entry name" value="(Trans)glycosidases"/>
    <property type="match status" value="1"/>
</dbReference>
<dbReference type="InterPro" id="IPR013780">
    <property type="entry name" value="Glyco_hydro_b"/>
</dbReference>
<gene>
    <name evidence="7" type="ORF">BLNAU_23911</name>
</gene>
<evidence type="ECO:0000256" key="2">
    <source>
        <dbReference type="RuleBase" id="RU361185"/>
    </source>
</evidence>
<dbReference type="Proteomes" id="UP001281761">
    <property type="component" value="Unassembled WGS sequence"/>
</dbReference>
<evidence type="ECO:0000259" key="6">
    <source>
        <dbReference type="Pfam" id="PF21365"/>
    </source>
</evidence>
<evidence type="ECO:0000256" key="4">
    <source>
        <dbReference type="SAM" id="SignalP"/>
    </source>
</evidence>
<evidence type="ECO:0000259" key="5">
    <source>
        <dbReference type="Pfam" id="PF01055"/>
    </source>
</evidence>
<reference evidence="7 8" key="1">
    <citation type="journal article" date="2022" name="bioRxiv">
        <title>Genomics of Preaxostyla Flagellates Illuminates Evolutionary Transitions and the Path Towards Mitochondrial Loss.</title>
        <authorList>
            <person name="Novak L.V.F."/>
            <person name="Treitli S.C."/>
            <person name="Pyrih J."/>
            <person name="Halakuc P."/>
            <person name="Pipaliya S.V."/>
            <person name="Vacek V."/>
            <person name="Brzon O."/>
            <person name="Soukal P."/>
            <person name="Eme L."/>
            <person name="Dacks J.B."/>
            <person name="Karnkowska A."/>
            <person name="Elias M."/>
            <person name="Hampl V."/>
        </authorList>
    </citation>
    <scope>NUCLEOTIDE SEQUENCE [LARGE SCALE GENOMIC DNA]</scope>
    <source>
        <strain evidence="7">NAU3</strain>
        <tissue evidence="7">Gut</tissue>
    </source>
</reference>
<dbReference type="EC" id="3.2.1.3" evidence="7"/>
<dbReference type="InterPro" id="IPR000322">
    <property type="entry name" value="Glyco_hydro_31_TIM"/>
</dbReference>
<organism evidence="7 8">
    <name type="scientific">Blattamonas nauphoetae</name>
    <dbReference type="NCBI Taxonomy" id="2049346"/>
    <lineage>
        <taxon>Eukaryota</taxon>
        <taxon>Metamonada</taxon>
        <taxon>Preaxostyla</taxon>
        <taxon>Oxymonadida</taxon>
        <taxon>Blattamonas</taxon>
    </lineage>
</organism>
<sequence length="511" mass="57693">MQMIAFLFIFSARKLMLNKFCTDIVDDSTKFEFIEASPNLSDLPTFHNPSISSFGVVPPGVHLPVARSLPLPSPVYRIISTLGSKIPSGHDFHAKSTHMFIAYRPTMEKLKSPSFRPLSLPKFQGRHPLNGLILLASDTMEDNDHKLDQTEPTVPPSLQLDDELKEEPTLLSGIRVPMFIPIPSKRPTTHSPDTTPGRVTVKWLGDDSGTYQDMNDSIAGVITSGLFGIPYTDADIGGFLFSGSPELLIRWTKMATFLYPFFRVNSFESIPAHELFLFGEPSVSISRKYLHLRQTLQSYWYTLHHVSHDTGVPMVRSLSMEFPTDAAGGRIDTQAMLESALLVSPALAEHQREVEVYVPEGRWFDFFRNDEVKVGQPRTAKFQYQFGLFPLPSATNLHFSILPLNDEMLMRGGSKGEESGEDGSGERWMGLLGCWECWRREDDENDSLDEYQTSEEKEEGTVVRERMAETRIQTVERAKQQLEAQIAREEEGRRGAKNEWDIPGEEEAEAE</sequence>
<dbReference type="GO" id="GO:0004339">
    <property type="term" value="F:glucan 1,4-alpha-glucosidase activity"/>
    <property type="evidence" value="ECO:0007669"/>
    <property type="project" value="UniProtKB-EC"/>
</dbReference>